<evidence type="ECO:0000313" key="3">
    <source>
        <dbReference type="Proteomes" id="UP000735302"/>
    </source>
</evidence>
<keyword evidence="3" id="KW-1185">Reference proteome</keyword>
<protein>
    <recommendedName>
        <fullName evidence="4">Nucleolar protein 10</fullName>
    </recommendedName>
</protein>
<reference evidence="2 3" key="1">
    <citation type="journal article" date="2021" name="Elife">
        <title>Chloroplast acquisition without the gene transfer in kleptoplastic sea slugs, Plakobranchus ocellatus.</title>
        <authorList>
            <person name="Maeda T."/>
            <person name="Takahashi S."/>
            <person name="Yoshida T."/>
            <person name="Shimamura S."/>
            <person name="Takaki Y."/>
            <person name="Nagai Y."/>
            <person name="Toyoda A."/>
            <person name="Suzuki Y."/>
            <person name="Arimoto A."/>
            <person name="Ishii H."/>
            <person name="Satoh N."/>
            <person name="Nishiyama T."/>
            <person name="Hasebe M."/>
            <person name="Maruyama T."/>
            <person name="Minagawa J."/>
            <person name="Obokata J."/>
            <person name="Shigenobu S."/>
        </authorList>
    </citation>
    <scope>NUCLEOTIDE SEQUENCE [LARGE SCALE GENOMIC DNA]</scope>
</reference>
<comment type="caution">
    <text evidence="2">The sequence shown here is derived from an EMBL/GenBank/DDBJ whole genome shotgun (WGS) entry which is preliminary data.</text>
</comment>
<sequence>MVHFARPSKIGDPPSDRGKQPPSSKTLVLQGQADNGKRYAISEHHVEKKDGRFQQKDVKKYGIFQRKRSMVSEFPIG</sequence>
<organism evidence="2 3">
    <name type="scientific">Plakobranchus ocellatus</name>
    <dbReference type="NCBI Taxonomy" id="259542"/>
    <lineage>
        <taxon>Eukaryota</taxon>
        <taxon>Metazoa</taxon>
        <taxon>Spiralia</taxon>
        <taxon>Lophotrochozoa</taxon>
        <taxon>Mollusca</taxon>
        <taxon>Gastropoda</taxon>
        <taxon>Heterobranchia</taxon>
        <taxon>Euthyneura</taxon>
        <taxon>Panpulmonata</taxon>
        <taxon>Sacoglossa</taxon>
        <taxon>Placobranchoidea</taxon>
        <taxon>Plakobranchidae</taxon>
        <taxon>Plakobranchus</taxon>
    </lineage>
</organism>
<accession>A0AAV4A4F6</accession>
<dbReference type="Proteomes" id="UP000735302">
    <property type="component" value="Unassembled WGS sequence"/>
</dbReference>
<feature type="region of interest" description="Disordered" evidence="1">
    <location>
        <begin position="1"/>
        <end position="28"/>
    </location>
</feature>
<evidence type="ECO:0000313" key="2">
    <source>
        <dbReference type="EMBL" id="GFO02285.1"/>
    </source>
</evidence>
<dbReference type="AlphaFoldDB" id="A0AAV4A4F6"/>
<evidence type="ECO:0000256" key="1">
    <source>
        <dbReference type="SAM" id="MobiDB-lite"/>
    </source>
</evidence>
<proteinExistence type="predicted"/>
<name>A0AAV4A4F6_9GAST</name>
<evidence type="ECO:0008006" key="4">
    <source>
        <dbReference type="Google" id="ProtNLM"/>
    </source>
</evidence>
<dbReference type="EMBL" id="BLXT01003580">
    <property type="protein sequence ID" value="GFO02285.1"/>
    <property type="molecule type" value="Genomic_DNA"/>
</dbReference>
<gene>
    <name evidence="2" type="ORF">PoB_002879000</name>
</gene>